<comment type="similarity">
    <text evidence="1">Belongs to the glycosyl hydrolases 36 family.</text>
</comment>
<evidence type="ECO:0000256" key="2">
    <source>
        <dbReference type="ARBA" id="ARBA00023277"/>
    </source>
</evidence>
<dbReference type="EMBL" id="JAMZMK010011838">
    <property type="protein sequence ID" value="KAI7725864.1"/>
    <property type="molecule type" value="Genomic_DNA"/>
</dbReference>
<dbReference type="InterPro" id="IPR008811">
    <property type="entry name" value="Glycosyl_hydrolases_36"/>
</dbReference>
<proteinExistence type="inferred from homology"/>
<name>A0AAD5BMJ8_AMBAR</name>
<dbReference type="Proteomes" id="UP001206925">
    <property type="component" value="Unassembled WGS sequence"/>
</dbReference>
<evidence type="ECO:0000313" key="3">
    <source>
        <dbReference type="EMBL" id="KAI7725864.1"/>
    </source>
</evidence>
<protein>
    <submittedName>
        <fullName evidence="3">Uncharacterized protein</fullName>
    </submittedName>
</protein>
<gene>
    <name evidence="3" type="ORF">M8C21_010932</name>
</gene>
<comment type="caution">
    <text evidence="3">The sequence shown here is derived from an EMBL/GenBank/DDBJ whole genome shotgun (WGS) entry which is preliminary data.</text>
</comment>
<dbReference type="SUPFAM" id="SSF51445">
    <property type="entry name" value="(Trans)glycosidases"/>
    <property type="match status" value="1"/>
</dbReference>
<dbReference type="InterPro" id="IPR017853">
    <property type="entry name" value="GH"/>
</dbReference>
<reference evidence="3" key="1">
    <citation type="submission" date="2022-06" db="EMBL/GenBank/DDBJ databases">
        <title>Uncovering the hologenomic basis of an extraordinary plant invasion.</title>
        <authorList>
            <person name="Bieker V.C."/>
            <person name="Martin M.D."/>
            <person name="Gilbert T."/>
            <person name="Hodgins K."/>
            <person name="Battlay P."/>
            <person name="Petersen B."/>
            <person name="Wilson J."/>
        </authorList>
    </citation>
    <scope>NUCLEOTIDE SEQUENCE</scope>
    <source>
        <strain evidence="3">AA19_3_7</strain>
        <tissue evidence="3">Leaf</tissue>
    </source>
</reference>
<dbReference type="AlphaFoldDB" id="A0AAD5BMJ8"/>
<sequence length="101" mass="11682">MQAKVEKCRVSRRLNPTWAVEDHMQTFHHREKKKLLGLLDWFGWCTWDAFFIDVTAEGVEECHKSLSSGGTPPRFLIIDDVWQEIGNENKDPNVVVQEGAQ</sequence>
<dbReference type="PANTHER" id="PTHR31268:SF32">
    <property type="entry name" value="GALACTINOL--SUCROSE GALACTOSYLTRANSFERASE 2-RELATED"/>
    <property type="match status" value="1"/>
</dbReference>
<dbReference type="PANTHER" id="PTHR31268">
    <property type="match status" value="1"/>
</dbReference>
<keyword evidence="2" id="KW-0119">Carbohydrate metabolism</keyword>
<accession>A0AAD5BMJ8</accession>
<evidence type="ECO:0000313" key="4">
    <source>
        <dbReference type="Proteomes" id="UP001206925"/>
    </source>
</evidence>
<organism evidence="3 4">
    <name type="scientific">Ambrosia artemisiifolia</name>
    <name type="common">Common ragweed</name>
    <dbReference type="NCBI Taxonomy" id="4212"/>
    <lineage>
        <taxon>Eukaryota</taxon>
        <taxon>Viridiplantae</taxon>
        <taxon>Streptophyta</taxon>
        <taxon>Embryophyta</taxon>
        <taxon>Tracheophyta</taxon>
        <taxon>Spermatophyta</taxon>
        <taxon>Magnoliopsida</taxon>
        <taxon>eudicotyledons</taxon>
        <taxon>Gunneridae</taxon>
        <taxon>Pentapetalae</taxon>
        <taxon>asterids</taxon>
        <taxon>campanulids</taxon>
        <taxon>Asterales</taxon>
        <taxon>Asteraceae</taxon>
        <taxon>Asteroideae</taxon>
        <taxon>Heliantheae alliance</taxon>
        <taxon>Heliantheae</taxon>
        <taxon>Ambrosia</taxon>
    </lineage>
</organism>
<evidence type="ECO:0000256" key="1">
    <source>
        <dbReference type="ARBA" id="ARBA00007240"/>
    </source>
</evidence>
<dbReference type="GO" id="GO:0052692">
    <property type="term" value="F:raffinose alpha-galactosidase activity"/>
    <property type="evidence" value="ECO:0007669"/>
    <property type="project" value="TreeGrafter"/>
</dbReference>
<keyword evidence="4" id="KW-1185">Reference proteome</keyword>
<dbReference type="Pfam" id="PF05691">
    <property type="entry name" value="Raffinose_syn"/>
    <property type="match status" value="1"/>
</dbReference>